<evidence type="ECO:0000313" key="2">
    <source>
        <dbReference type="Proteomes" id="UP001056120"/>
    </source>
</evidence>
<organism evidence="1 2">
    <name type="scientific">Smallanthus sonchifolius</name>
    <dbReference type="NCBI Taxonomy" id="185202"/>
    <lineage>
        <taxon>Eukaryota</taxon>
        <taxon>Viridiplantae</taxon>
        <taxon>Streptophyta</taxon>
        <taxon>Embryophyta</taxon>
        <taxon>Tracheophyta</taxon>
        <taxon>Spermatophyta</taxon>
        <taxon>Magnoliopsida</taxon>
        <taxon>eudicotyledons</taxon>
        <taxon>Gunneridae</taxon>
        <taxon>Pentapetalae</taxon>
        <taxon>asterids</taxon>
        <taxon>campanulids</taxon>
        <taxon>Asterales</taxon>
        <taxon>Asteraceae</taxon>
        <taxon>Asteroideae</taxon>
        <taxon>Heliantheae alliance</taxon>
        <taxon>Millerieae</taxon>
        <taxon>Smallanthus</taxon>
    </lineage>
</organism>
<protein>
    <submittedName>
        <fullName evidence="1">Uncharacterized protein</fullName>
    </submittedName>
</protein>
<evidence type="ECO:0000313" key="1">
    <source>
        <dbReference type="EMBL" id="KAI3704173.1"/>
    </source>
</evidence>
<accession>A0ACB9A2T6</accession>
<dbReference type="Proteomes" id="UP001056120">
    <property type="component" value="Linkage Group LG25"/>
</dbReference>
<keyword evidence="2" id="KW-1185">Reference proteome</keyword>
<reference evidence="2" key="1">
    <citation type="journal article" date="2022" name="Mol. Ecol. Resour.">
        <title>The genomes of chicory, endive, great burdock and yacon provide insights into Asteraceae palaeo-polyploidization history and plant inulin production.</title>
        <authorList>
            <person name="Fan W."/>
            <person name="Wang S."/>
            <person name="Wang H."/>
            <person name="Wang A."/>
            <person name="Jiang F."/>
            <person name="Liu H."/>
            <person name="Zhao H."/>
            <person name="Xu D."/>
            <person name="Zhang Y."/>
        </authorList>
    </citation>
    <scope>NUCLEOTIDE SEQUENCE [LARGE SCALE GENOMIC DNA]</scope>
    <source>
        <strain evidence="2">cv. Yunnan</strain>
    </source>
</reference>
<dbReference type="EMBL" id="CM042042">
    <property type="protein sequence ID" value="KAI3704173.1"/>
    <property type="molecule type" value="Genomic_DNA"/>
</dbReference>
<name>A0ACB9A2T6_9ASTR</name>
<comment type="caution">
    <text evidence="1">The sequence shown here is derived from an EMBL/GenBank/DDBJ whole genome shotgun (WGS) entry which is preliminary data.</text>
</comment>
<sequence length="257" mass="28790">MSEPIPLNVMNSASSSKTDSSSRQYPFVGNEVNGLQFPSDMPDYDPIHGAKYWNLDLFQQLLEGKTVEDGEGRLCYDPPKRDETGEDIHKPPPPQPRVVAEPRVEPRVVDPVCVDPRIARTKGKDIMEDGFIKVTKKKKKNNGPKPRVQIPSLHVSKPGPSKPLGRARPNVTRVTVSNPFEALDDVNQIDDGFPKLNATLKKFAMRYVKEKTIPDPDVFKTWSTDLKEYYYSLIKDDGEEVESETDGTAKMMSTGVS</sequence>
<reference evidence="1 2" key="2">
    <citation type="journal article" date="2022" name="Mol. Ecol. Resour.">
        <title>The genomes of chicory, endive, great burdock and yacon provide insights into Asteraceae paleo-polyploidization history and plant inulin production.</title>
        <authorList>
            <person name="Fan W."/>
            <person name="Wang S."/>
            <person name="Wang H."/>
            <person name="Wang A."/>
            <person name="Jiang F."/>
            <person name="Liu H."/>
            <person name="Zhao H."/>
            <person name="Xu D."/>
            <person name="Zhang Y."/>
        </authorList>
    </citation>
    <scope>NUCLEOTIDE SEQUENCE [LARGE SCALE GENOMIC DNA]</scope>
    <source>
        <strain evidence="2">cv. Yunnan</strain>
        <tissue evidence="1">Leaves</tissue>
    </source>
</reference>
<gene>
    <name evidence="1" type="ORF">L1987_74388</name>
</gene>
<proteinExistence type="predicted"/>